<feature type="region of interest" description="Disordered" evidence="3">
    <location>
        <begin position="1"/>
        <end position="42"/>
    </location>
</feature>
<dbReference type="GO" id="GO:0051287">
    <property type="term" value="F:NAD binding"/>
    <property type="evidence" value="ECO:0007669"/>
    <property type="project" value="InterPro"/>
</dbReference>
<dbReference type="PANTHER" id="PTHR10996">
    <property type="entry name" value="2-HYDROXYACID DEHYDROGENASE-RELATED"/>
    <property type="match status" value="1"/>
</dbReference>
<accession>A0A512DGU5</accession>
<name>A0A512DGU5_9CELL</name>
<gene>
    <name evidence="5" type="ORF">CAE01nite_34280</name>
</gene>
<dbReference type="SUPFAM" id="SSF51735">
    <property type="entry name" value="NAD(P)-binding Rossmann-fold domains"/>
    <property type="match status" value="1"/>
</dbReference>
<comment type="caution">
    <text evidence="5">The sequence shown here is derived from an EMBL/GenBank/DDBJ whole genome shotgun (WGS) entry which is preliminary data.</text>
</comment>
<dbReference type="RefSeq" id="WP_146906757.1">
    <property type="nucleotide sequence ID" value="NZ_BAAARM010000007.1"/>
</dbReference>
<dbReference type="AlphaFoldDB" id="A0A512DGU5"/>
<dbReference type="Pfam" id="PF02826">
    <property type="entry name" value="2-Hacid_dh_C"/>
    <property type="match status" value="1"/>
</dbReference>
<evidence type="ECO:0000313" key="5">
    <source>
        <dbReference type="EMBL" id="GEO35703.1"/>
    </source>
</evidence>
<evidence type="ECO:0000256" key="2">
    <source>
        <dbReference type="ARBA" id="ARBA00023027"/>
    </source>
</evidence>
<dbReference type="SUPFAM" id="SSF52283">
    <property type="entry name" value="Formate/glycerate dehydrogenase catalytic domain-like"/>
    <property type="match status" value="1"/>
</dbReference>
<feature type="domain" description="D-isomer specific 2-hydroxyacid dehydrogenase NAD-binding" evidence="4">
    <location>
        <begin position="145"/>
        <end position="315"/>
    </location>
</feature>
<evidence type="ECO:0000259" key="4">
    <source>
        <dbReference type="Pfam" id="PF02826"/>
    </source>
</evidence>
<protein>
    <submittedName>
        <fullName evidence="5">Dehydrogenase</fullName>
    </submittedName>
</protein>
<keyword evidence="2" id="KW-0520">NAD</keyword>
<dbReference type="GO" id="GO:0016618">
    <property type="term" value="F:hydroxypyruvate reductase [NAD(P)H] activity"/>
    <property type="evidence" value="ECO:0007669"/>
    <property type="project" value="TreeGrafter"/>
</dbReference>
<dbReference type="CDD" id="cd12166">
    <property type="entry name" value="2-Hacid_dh_7"/>
    <property type="match status" value="1"/>
</dbReference>
<keyword evidence="1" id="KW-0560">Oxidoreductase</keyword>
<dbReference type="InterPro" id="IPR029753">
    <property type="entry name" value="D-isomer_DH_CS"/>
</dbReference>
<dbReference type="EMBL" id="BJYY01000022">
    <property type="protein sequence ID" value="GEO35703.1"/>
    <property type="molecule type" value="Genomic_DNA"/>
</dbReference>
<dbReference type="GO" id="GO:0030267">
    <property type="term" value="F:glyoxylate reductase (NADPH) activity"/>
    <property type="evidence" value="ECO:0007669"/>
    <property type="project" value="TreeGrafter"/>
</dbReference>
<proteinExistence type="predicted"/>
<dbReference type="Proteomes" id="UP000321181">
    <property type="component" value="Unassembled WGS sequence"/>
</dbReference>
<dbReference type="InterPro" id="IPR036291">
    <property type="entry name" value="NAD(P)-bd_dom_sf"/>
</dbReference>
<dbReference type="InterPro" id="IPR006140">
    <property type="entry name" value="D-isomer_DH_NAD-bd"/>
</dbReference>
<evidence type="ECO:0000256" key="3">
    <source>
        <dbReference type="SAM" id="MobiDB-lite"/>
    </source>
</evidence>
<evidence type="ECO:0000256" key="1">
    <source>
        <dbReference type="ARBA" id="ARBA00023002"/>
    </source>
</evidence>
<dbReference type="PANTHER" id="PTHR10996:SF178">
    <property type="entry name" value="2-HYDROXYACID DEHYDROGENASE YGL185C-RELATED"/>
    <property type="match status" value="1"/>
</dbReference>
<dbReference type="GO" id="GO:0005829">
    <property type="term" value="C:cytosol"/>
    <property type="evidence" value="ECO:0007669"/>
    <property type="project" value="TreeGrafter"/>
</dbReference>
<feature type="compositionally biased region" description="Polar residues" evidence="3">
    <location>
        <begin position="1"/>
        <end position="10"/>
    </location>
</feature>
<reference evidence="5 6" key="1">
    <citation type="submission" date="2019-07" db="EMBL/GenBank/DDBJ databases">
        <title>Whole genome shotgun sequence of Cellulomonas aerilata NBRC 106308.</title>
        <authorList>
            <person name="Hosoyama A."/>
            <person name="Uohara A."/>
            <person name="Ohji S."/>
            <person name="Ichikawa N."/>
        </authorList>
    </citation>
    <scope>NUCLEOTIDE SEQUENCE [LARGE SCALE GENOMIC DNA]</scope>
    <source>
        <strain evidence="5 6">NBRC 106308</strain>
    </source>
</reference>
<keyword evidence="6" id="KW-1185">Reference proteome</keyword>
<sequence>MSHDTATAPSQPDPGTPEPRRPDPGTPDDRAVPVGRREDQGGRLVTVTVPDDASRDALTVPDGVQLELWDLTRDLPAEVAATVDVVVVPHGVVGETLRRLRDVPHLAVVQLPSAGFEHVMPHLPPGVTLCNGRGVHDDETAELALALTLASLRGLDDYLRAQDRHEWTSRTRPSLADRRALVIGHGAIGAAVARRLEAFVVDVVRVASTAREEDGVQVHGVDELPDLLPGAEVVILTVPLTDETDGLVDAGFLARMPDGALLVNVARGKVVDTGALLAELRSGRLRAALDVTDPEPLPAEHPLWSAPGLILTPHEGGNTTATPRRMTTLVQDQLERLAAGRELENVVART</sequence>
<dbReference type="Gene3D" id="3.40.50.720">
    <property type="entry name" value="NAD(P)-binding Rossmann-like Domain"/>
    <property type="match status" value="2"/>
</dbReference>
<evidence type="ECO:0000313" key="6">
    <source>
        <dbReference type="Proteomes" id="UP000321181"/>
    </source>
</evidence>
<dbReference type="PROSITE" id="PS00671">
    <property type="entry name" value="D_2_HYDROXYACID_DH_3"/>
    <property type="match status" value="1"/>
</dbReference>
<dbReference type="OrthoDB" id="4324715at2"/>
<organism evidence="5 6">
    <name type="scientific">Cellulomonas aerilata</name>
    <dbReference type="NCBI Taxonomy" id="515326"/>
    <lineage>
        <taxon>Bacteria</taxon>
        <taxon>Bacillati</taxon>
        <taxon>Actinomycetota</taxon>
        <taxon>Actinomycetes</taxon>
        <taxon>Micrococcales</taxon>
        <taxon>Cellulomonadaceae</taxon>
        <taxon>Cellulomonas</taxon>
    </lineage>
</organism>
<dbReference type="InterPro" id="IPR050223">
    <property type="entry name" value="D-isomer_2-hydroxyacid_DH"/>
</dbReference>
<feature type="compositionally biased region" description="Basic and acidic residues" evidence="3">
    <location>
        <begin position="18"/>
        <end position="41"/>
    </location>
</feature>